<dbReference type="InterPro" id="IPR023393">
    <property type="entry name" value="START-like_dom_sf"/>
</dbReference>
<dbReference type="InterPro" id="IPR036390">
    <property type="entry name" value="WH_DNA-bd_sf"/>
</dbReference>
<evidence type="ECO:0000313" key="3">
    <source>
        <dbReference type="EMBL" id="AOS62186.1"/>
    </source>
</evidence>
<dbReference type="Proteomes" id="UP000095210">
    <property type="component" value="Chromosome"/>
</dbReference>
<dbReference type="AlphaFoldDB" id="A0AAC9HN05"/>
<dbReference type="Gene3D" id="1.10.10.10">
    <property type="entry name" value="Winged helix-like DNA-binding domain superfamily/Winged helix DNA-binding domain"/>
    <property type="match status" value="1"/>
</dbReference>
<evidence type="ECO:0000313" key="4">
    <source>
        <dbReference type="Proteomes" id="UP000095210"/>
    </source>
</evidence>
<evidence type="ECO:0000256" key="1">
    <source>
        <dbReference type="ARBA" id="ARBA00006817"/>
    </source>
</evidence>
<dbReference type="Gene3D" id="3.30.530.20">
    <property type="match status" value="1"/>
</dbReference>
<name>A0AAC9HN05_9PSEU</name>
<sequence length="271" mass="30389">MAQYSAQLDGVFVALADPTRRAVVRRLGRGPTSVGDLAREFPMTLPSFMKHVRTLESNGLIRTVKSGRVRTCVLSRERLALVDDWLAEQRHIWEERTDRLEQFVTARPGGEHTVNPDLDLALERIIRAPRATVWNAWTDPTRLAQWWIPSPTRCQVDRLEARPGGAFVTRMSDDGAEFVPHLDACFLAVDELERIVFTNAVDSSWRPADPAPVAMTATITFGEHPDGTDYRIVLRHRDPEARALHEKLGFADGWGTVASQLAAFAENEAAR</sequence>
<organism evidence="3 4">
    <name type="scientific">Actinoalloteichus hymeniacidonis</name>
    <dbReference type="NCBI Taxonomy" id="340345"/>
    <lineage>
        <taxon>Bacteria</taxon>
        <taxon>Bacillati</taxon>
        <taxon>Actinomycetota</taxon>
        <taxon>Actinomycetes</taxon>
        <taxon>Pseudonocardiales</taxon>
        <taxon>Pseudonocardiaceae</taxon>
        <taxon>Actinoalloteichus</taxon>
    </lineage>
</organism>
<dbReference type="InterPro" id="IPR001845">
    <property type="entry name" value="HTH_ArsR_DNA-bd_dom"/>
</dbReference>
<gene>
    <name evidence="3" type="ORF">TL08_06820</name>
</gene>
<dbReference type="KEGG" id="ahm:TL08_06820"/>
<dbReference type="GO" id="GO:0003700">
    <property type="term" value="F:DNA-binding transcription factor activity"/>
    <property type="evidence" value="ECO:0007669"/>
    <property type="project" value="InterPro"/>
</dbReference>
<keyword evidence="4" id="KW-1185">Reference proteome</keyword>
<dbReference type="Pfam" id="PF12840">
    <property type="entry name" value="HTH_20"/>
    <property type="match status" value="1"/>
</dbReference>
<reference evidence="4" key="1">
    <citation type="submission" date="2016-03" db="EMBL/GenBank/DDBJ databases">
        <title>Complete genome sequence of the type strain Actinoalloteichus hymeniacidonis DSM 45092.</title>
        <authorList>
            <person name="Schaffert L."/>
            <person name="Albersmeier A."/>
            <person name="Winkler A."/>
            <person name="Kalinowski J."/>
            <person name="Zotchev S."/>
            <person name="Ruckert C."/>
        </authorList>
    </citation>
    <scope>NUCLEOTIDE SEQUENCE [LARGE SCALE GENOMIC DNA]</scope>
    <source>
        <strain evidence="4">HPA177(T) (DSM 45092(T))</strain>
    </source>
</reference>
<feature type="domain" description="HTH arsR-type" evidence="2">
    <location>
        <begin position="1"/>
        <end position="94"/>
    </location>
</feature>
<protein>
    <recommendedName>
        <fullName evidence="2">HTH arsR-type domain-containing protein</fullName>
    </recommendedName>
</protein>
<dbReference type="SMART" id="SM00418">
    <property type="entry name" value="HTH_ARSR"/>
    <property type="match status" value="1"/>
</dbReference>
<proteinExistence type="inferred from homology"/>
<dbReference type="PROSITE" id="PS50987">
    <property type="entry name" value="HTH_ARSR_2"/>
    <property type="match status" value="1"/>
</dbReference>
<dbReference type="InterPro" id="IPR036388">
    <property type="entry name" value="WH-like_DNA-bd_sf"/>
</dbReference>
<dbReference type="EMBL" id="CP014859">
    <property type="protein sequence ID" value="AOS62186.1"/>
    <property type="molecule type" value="Genomic_DNA"/>
</dbReference>
<dbReference type="Pfam" id="PF08327">
    <property type="entry name" value="AHSA1"/>
    <property type="match status" value="1"/>
</dbReference>
<dbReference type="PANTHER" id="PTHR38600:SF2">
    <property type="entry name" value="SLL0088 PROTEIN"/>
    <property type="match status" value="1"/>
</dbReference>
<dbReference type="SUPFAM" id="SSF46785">
    <property type="entry name" value="Winged helix' DNA-binding domain"/>
    <property type="match status" value="1"/>
</dbReference>
<comment type="similarity">
    <text evidence="1">Belongs to the AHA1 family.</text>
</comment>
<evidence type="ECO:0000259" key="2">
    <source>
        <dbReference type="PROSITE" id="PS50987"/>
    </source>
</evidence>
<dbReference type="InterPro" id="IPR011991">
    <property type="entry name" value="ArsR-like_HTH"/>
</dbReference>
<dbReference type="InterPro" id="IPR013538">
    <property type="entry name" value="ASHA1/2-like_C"/>
</dbReference>
<dbReference type="SUPFAM" id="SSF55961">
    <property type="entry name" value="Bet v1-like"/>
    <property type="match status" value="1"/>
</dbReference>
<accession>A0AAC9HN05</accession>
<dbReference type="CDD" id="cd00090">
    <property type="entry name" value="HTH_ARSR"/>
    <property type="match status" value="1"/>
</dbReference>
<dbReference type="PANTHER" id="PTHR38600">
    <property type="entry name" value="TRANSCRIPTIONAL REGULATORY PROTEIN"/>
    <property type="match status" value="1"/>
</dbReference>